<keyword evidence="12" id="KW-1185">Reference proteome</keyword>
<dbReference type="InterPro" id="IPR002934">
    <property type="entry name" value="Polymerase_NTP_transf_dom"/>
</dbReference>
<comment type="similarity">
    <text evidence="9">Belongs to the MntA antitoxin family.</text>
</comment>
<evidence type="ECO:0000256" key="5">
    <source>
        <dbReference type="ARBA" id="ARBA00022723"/>
    </source>
</evidence>
<evidence type="ECO:0000256" key="7">
    <source>
        <dbReference type="ARBA" id="ARBA00022840"/>
    </source>
</evidence>
<evidence type="ECO:0000259" key="10">
    <source>
        <dbReference type="Pfam" id="PF01909"/>
    </source>
</evidence>
<dbReference type="CDD" id="cd05403">
    <property type="entry name" value="NT_KNTase_like"/>
    <property type="match status" value="1"/>
</dbReference>
<proteinExistence type="inferred from homology"/>
<dbReference type="InterPro" id="IPR052038">
    <property type="entry name" value="Type-VII_TA_antitoxin"/>
</dbReference>
<accession>A0A7V7PQW8</accession>
<sequence>MRPSEALERHRDEVLRILKEFRVINPRIFGSVARGEDVEGSDLDIILELEESASYFNVFRIEDALTELLGVPVDVRTPGRPGTRFAREVEKDAMRV</sequence>
<dbReference type="PANTHER" id="PTHR33571">
    <property type="entry name" value="SSL8005 PROTEIN"/>
    <property type="match status" value="1"/>
</dbReference>
<dbReference type="PANTHER" id="PTHR33571:SF12">
    <property type="entry name" value="BSL3053 PROTEIN"/>
    <property type="match status" value="1"/>
</dbReference>
<keyword evidence="5" id="KW-0479">Metal-binding</keyword>
<gene>
    <name evidence="11" type="ORF">F6X38_07200</name>
</gene>
<organism evidence="11 12">
    <name type="scientific">Plantimonas leprariae</name>
    <dbReference type="NCBI Taxonomy" id="2615207"/>
    <lineage>
        <taxon>Bacteria</taxon>
        <taxon>Pseudomonadati</taxon>
        <taxon>Pseudomonadota</taxon>
        <taxon>Alphaproteobacteria</taxon>
        <taxon>Hyphomicrobiales</taxon>
        <taxon>Aurantimonadaceae</taxon>
        <taxon>Plantimonas</taxon>
    </lineage>
</organism>
<comment type="cofactor">
    <cofactor evidence="1">
        <name>Mg(2+)</name>
        <dbReference type="ChEBI" id="CHEBI:18420"/>
    </cofactor>
</comment>
<evidence type="ECO:0000313" key="11">
    <source>
        <dbReference type="EMBL" id="KAB0680774.1"/>
    </source>
</evidence>
<evidence type="ECO:0000256" key="3">
    <source>
        <dbReference type="ARBA" id="ARBA00022679"/>
    </source>
</evidence>
<evidence type="ECO:0000256" key="8">
    <source>
        <dbReference type="ARBA" id="ARBA00022842"/>
    </source>
</evidence>
<evidence type="ECO:0000256" key="1">
    <source>
        <dbReference type="ARBA" id="ARBA00001946"/>
    </source>
</evidence>
<keyword evidence="8" id="KW-0460">Magnesium</keyword>
<dbReference type="SUPFAM" id="SSF81301">
    <property type="entry name" value="Nucleotidyltransferase"/>
    <property type="match status" value="1"/>
</dbReference>
<comment type="caution">
    <text evidence="11">The sequence shown here is derived from an EMBL/GenBank/DDBJ whole genome shotgun (WGS) entry which is preliminary data.</text>
</comment>
<dbReference type="Pfam" id="PF01909">
    <property type="entry name" value="NTP_transf_2"/>
    <property type="match status" value="1"/>
</dbReference>
<keyword evidence="6" id="KW-0547">Nucleotide-binding</keyword>
<dbReference type="GO" id="GO:0005524">
    <property type="term" value="F:ATP binding"/>
    <property type="evidence" value="ECO:0007669"/>
    <property type="project" value="UniProtKB-KW"/>
</dbReference>
<reference evidence="11 12" key="1">
    <citation type="submission" date="2019-09" db="EMBL/GenBank/DDBJ databases">
        <title>YIM 132180 draft genome.</title>
        <authorList>
            <person name="Zhang K."/>
        </authorList>
    </citation>
    <scope>NUCLEOTIDE SEQUENCE [LARGE SCALE GENOMIC DNA]</scope>
    <source>
        <strain evidence="11 12">YIM 132180</strain>
    </source>
</reference>
<protein>
    <submittedName>
        <fullName evidence="11">Nucleotidyltransferase family protein</fullName>
    </submittedName>
</protein>
<dbReference type="Proteomes" id="UP000432089">
    <property type="component" value="Unassembled WGS sequence"/>
</dbReference>
<keyword evidence="4" id="KW-0548">Nucleotidyltransferase</keyword>
<keyword evidence="7" id="KW-0067">ATP-binding</keyword>
<evidence type="ECO:0000256" key="9">
    <source>
        <dbReference type="ARBA" id="ARBA00038276"/>
    </source>
</evidence>
<feature type="domain" description="Polymerase nucleotidyl transferase" evidence="10">
    <location>
        <begin position="13"/>
        <end position="79"/>
    </location>
</feature>
<dbReference type="GO" id="GO:0046872">
    <property type="term" value="F:metal ion binding"/>
    <property type="evidence" value="ECO:0007669"/>
    <property type="project" value="UniProtKB-KW"/>
</dbReference>
<keyword evidence="3 11" id="KW-0808">Transferase</keyword>
<dbReference type="AlphaFoldDB" id="A0A7V7PQW8"/>
<evidence type="ECO:0000256" key="2">
    <source>
        <dbReference type="ARBA" id="ARBA00022649"/>
    </source>
</evidence>
<dbReference type="GO" id="GO:0016779">
    <property type="term" value="F:nucleotidyltransferase activity"/>
    <property type="evidence" value="ECO:0007669"/>
    <property type="project" value="UniProtKB-KW"/>
</dbReference>
<dbReference type="InterPro" id="IPR043519">
    <property type="entry name" value="NT_sf"/>
</dbReference>
<dbReference type="EMBL" id="VZDO01000004">
    <property type="protein sequence ID" value="KAB0680774.1"/>
    <property type="molecule type" value="Genomic_DNA"/>
</dbReference>
<evidence type="ECO:0000256" key="6">
    <source>
        <dbReference type="ARBA" id="ARBA00022741"/>
    </source>
</evidence>
<dbReference type="RefSeq" id="WP_150968926.1">
    <property type="nucleotide sequence ID" value="NZ_VZDO01000004.1"/>
</dbReference>
<name>A0A7V7PQW8_9HYPH</name>
<keyword evidence="2" id="KW-1277">Toxin-antitoxin system</keyword>
<dbReference type="Gene3D" id="3.30.460.10">
    <property type="entry name" value="Beta Polymerase, domain 2"/>
    <property type="match status" value="1"/>
</dbReference>
<evidence type="ECO:0000313" key="12">
    <source>
        <dbReference type="Proteomes" id="UP000432089"/>
    </source>
</evidence>
<evidence type="ECO:0000256" key="4">
    <source>
        <dbReference type="ARBA" id="ARBA00022695"/>
    </source>
</evidence>